<accession>A0A9J6G6N1</accession>
<protein>
    <submittedName>
        <fullName evidence="4">Uncharacterized protein</fullName>
    </submittedName>
</protein>
<dbReference type="InterPro" id="IPR003591">
    <property type="entry name" value="Leu-rich_rpt_typical-subtyp"/>
</dbReference>
<dbReference type="GO" id="GO:0005615">
    <property type="term" value="C:extracellular space"/>
    <property type="evidence" value="ECO:0007669"/>
    <property type="project" value="TreeGrafter"/>
</dbReference>
<dbReference type="PANTHER" id="PTHR24373:SF370">
    <property type="entry name" value="FISH-LIPS, ISOFORM E"/>
    <property type="match status" value="1"/>
</dbReference>
<dbReference type="Proteomes" id="UP000821853">
    <property type="component" value="Chromosome 4"/>
</dbReference>
<name>A0A9J6G6N1_HAELO</name>
<dbReference type="SUPFAM" id="SSF52058">
    <property type="entry name" value="L domain-like"/>
    <property type="match status" value="1"/>
</dbReference>
<evidence type="ECO:0000256" key="1">
    <source>
        <dbReference type="ARBA" id="ARBA00022614"/>
    </source>
</evidence>
<dbReference type="GO" id="GO:0031012">
    <property type="term" value="C:extracellular matrix"/>
    <property type="evidence" value="ECO:0007669"/>
    <property type="project" value="TreeGrafter"/>
</dbReference>
<comment type="caution">
    <text evidence="4">The sequence shown here is derived from an EMBL/GenBank/DDBJ whole genome shotgun (WGS) entry which is preliminary data.</text>
</comment>
<dbReference type="Gene3D" id="3.80.10.10">
    <property type="entry name" value="Ribonuclease Inhibitor"/>
    <property type="match status" value="2"/>
</dbReference>
<evidence type="ECO:0000256" key="3">
    <source>
        <dbReference type="ARBA" id="ARBA00022737"/>
    </source>
</evidence>
<dbReference type="AlphaFoldDB" id="A0A9J6G6N1"/>
<dbReference type="InterPro" id="IPR050328">
    <property type="entry name" value="Dev_Immune_Receptor"/>
</dbReference>
<dbReference type="PANTHER" id="PTHR24373">
    <property type="entry name" value="SLIT RELATED LEUCINE-RICH REPEAT NEURONAL PROTEIN"/>
    <property type="match status" value="1"/>
</dbReference>
<dbReference type="Pfam" id="PF13855">
    <property type="entry name" value="LRR_8"/>
    <property type="match status" value="2"/>
</dbReference>
<dbReference type="EMBL" id="JABSTR010000006">
    <property type="protein sequence ID" value="KAH9374062.1"/>
    <property type="molecule type" value="Genomic_DNA"/>
</dbReference>
<reference evidence="4 5" key="1">
    <citation type="journal article" date="2020" name="Cell">
        <title>Large-Scale Comparative Analyses of Tick Genomes Elucidate Their Genetic Diversity and Vector Capacities.</title>
        <authorList>
            <consortium name="Tick Genome and Microbiome Consortium (TIGMIC)"/>
            <person name="Jia N."/>
            <person name="Wang J."/>
            <person name="Shi W."/>
            <person name="Du L."/>
            <person name="Sun Y."/>
            <person name="Zhan W."/>
            <person name="Jiang J.F."/>
            <person name="Wang Q."/>
            <person name="Zhang B."/>
            <person name="Ji P."/>
            <person name="Bell-Sakyi L."/>
            <person name="Cui X.M."/>
            <person name="Yuan T.T."/>
            <person name="Jiang B.G."/>
            <person name="Yang W.F."/>
            <person name="Lam T.T."/>
            <person name="Chang Q.C."/>
            <person name="Ding S.J."/>
            <person name="Wang X.J."/>
            <person name="Zhu J.G."/>
            <person name="Ruan X.D."/>
            <person name="Zhao L."/>
            <person name="Wei J.T."/>
            <person name="Ye R.Z."/>
            <person name="Que T.C."/>
            <person name="Du C.H."/>
            <person name="Zhou Y.H."/>
            <person name="Cheng J.X."/>
            <person name="Dai P.F."/>
            <person name="Guo W.B."/>
            <person name="Han X.H."/>
            <person name="Huang E.J."/>
            <person name="Li L.F."/>
            <person name="Wei W."/>
            <person name="Gao Y.C."/>
            <person name="Liu J.Z."/>
            <person name="Shao H.Z."/>
            <person name="Wang X."/>
            <person name="Wang C.C."/>
            <person name="Yang T.C."/>
            <person name="Huo Q.B."/>
            <person name="Li W."/>
            <person name="Chen H.Y."/>
            <person name="Chen S.E."/>
            <person name="Zhou L.G."/>
            <person name="Ni X.B."/>
            <person name="Tian J.H."/>
            <person name="Sheng Y."/>
            <person name="Liu T."/>
            <person name="Pan Y.S."/>
            <person name="Xia L.Y."/>
            <person name="Li J."/>
            <person name="Zhao F."/>
            <person name="Cao W.C."/>
        </authorList>
    </citation>
    <scope>NUCLEOTIDE SEQUENCE [LARGE SCALE GENOMIC DNA]</scope>
    <source>
        <strain evidence="4">HaeL-2018</strain>
    </source>
</reference>
<keyword evidence="2" id="KW-0732">Signal</keyword>
<dbReference type="SMART" id="SM00369">
    <property type="entry name" value="LRR_TYP"/>
    <property type="match status" value="7"/>
</dbReference>
<organism evidence="4 5">
    <name type="scientific">Haemaphysalis longicornis</name>
    <name type="common">Bush tick</name>
    <dbReference type="NCBI Taxonomy" id="44386"/>
    <lineage>
        <taxon>Eukaryota</taxon>
        <taxon>Metazoa</taxon>
        <taxon>Ecdysozoa</taxon>
        <taxon>Arthropoda</taxon>
        <taxon>Chelicerata</taxon>
        <taxon>Arachnida</taxon>
        <taxon>Acari</taxon>
        <taxon>Parasitiformes</taxon>
        <taxon>Ixodida</taxon>
        <taxon>Ixodoidea</taxon>
        <taxon>Ixodidae</taxon>
        <taxon>Haemaphysalinae</taxon>
        <taxon>Haemaphysalis</taxon>
    </lineage>
</organism>
<evidence type="ECO:0000313" key="4">
    <source>
        <dbReference type="EMBL" id="KAH9374062.1"/>
    </source>
</evidence>
<dbReference type="InterPro" id="IPR001611">
    <property type="entry name" value="Leu-rich_rpt"/>
</dbReference>
<evidence type="ECO:0000256" key="2">
    <source>
        <dbReference type="ARBA" id="ARBA00022729"/>
    </source>
</evidence>
<dbReference type="InterPro" id="IPR032675">
    <property type="entry name" value="LRR_dom_sf"/>
</dbReference>
<gene>
    <name evidence="4" type="ORF">HPB48_005331</name>
</gene>
<keyword evidence="3" id="KW-0677">Repeat</keyword>
<keyword evidence="5" id="KW-1185">Reference proteome</keyword>
<dbReference type="VEuPathDB" id="VectorBase:HLOH_052303"/>
<dbReference type="OrthoDB" id="6160824at2759"/>
<sequence>MPSQSRARSLESLYISPQSAVALNVGKGTLLAAWSHNNCGIQHTSDGGLVITGHQCWEVPTVNMTAWPVPASGIAMHLTSVRYLSERSFAGYGPVHHVRRMEIIQNKITNIRQRAFFGFSNVTFLNLADNPIKFLSGESFVGLDSLKVLVLFRTWLHEFSTVVAAVSPHVLPSLEILNLGGTQIWRIEEHDLAPLANSSLKHLQINLCDMLTFMHPRALKPLKALEGFYFRDNLNMPLDNILDVITNITQETFRVIDVTQPLSKRATYTILEAVSRTTAEIVIFIRLTDATLTKEFFPLMPRVKCIVLESGKIRDFKPKAVANLPNLEEISFVRNQFLGIPSGILEPRLKVLDLSGYDRGFIQLDVPDYVFDKMSNLKELYLRYKALPSLTEFTFWGLDSLENLDLRKCSIDSLPERVFKHLNRLKHIDLSENPIFRPDSSVNIRAFTG</sequence>
<keyword evidence="1" id="KW-0433">Leucine-rich repeat</keyword>
<proteinExistence type="predicted"/>
<evidence type="ECO:0000313" key="5">
    <source>
        <dbReference type="Proteomes" id="UP000821853"/>
    </source>
</evidence>